<dbReference type="Proteomes" id="UP000683000">
    <property type="component" value="Unassembled WGS sequence"/>
</dbReference>
<dbReference type="InterPro" id="IPR016024">
    <property type="entry name" value="ARM-type_fold"/>
</dbReference>
<dbReference type="SUPFAM" id="SSF48371">
    <property type="entry name" value="ARM repeat"/>
    <property type="match status" value="1"/>
</dbReference>
<dbReference type="Gene3D" id="1.25.10.10">
    <property type="entry name" value="Leucine-rich Repeat Variant"/>
    <property type="match status" value="2"/>
</dbReference>
<dbReference type="AlphaFoldDB" id="A0A8I2YTU9"/>
<protein>
    <submittedName>
        <fullName evidence="5">Armadillo-type protein</fullName>
    </submittedName>
</protein>
<name>A0A8I2YTU9_9AGAM</name>
<proteinExistence type="predicted"/>
<dbReference type="InterPro" id="IPR033133">
    <property type="entry name" value="PUM-HD"/>
</dbReference>
<dbReference type="Pfam" id="PF08144">
    <property type="entry name" value="CPL"/>
    <property type="match status" value="1"/>
</dbReference>
<dbReference type="PANTHER" id="PTHR13389">
    <property type="entry name" value="PUMILIO HOMOLOG 3"/>
    <property type="match status" value="1"/>
</dbReference>
<accession>A0A8I2YTU9</accession>
<dbReference type="EMBL" id="JAGFBS010000011">
    <property type="protein sequence ID" value="KAG6376597.1"/>
    <property type="molecule type" value="Genomic_DNA"/>
</dbReference>
<feature type="compositionally biased region" description="Basic and acidic residues" evidence="3">
    <location>
        <begin position="106"/>
        <end position="122"/>
    </location>
</feature>
<evidence type="ECO:0000259" key="4">
    <source>
        <dbReference type="PROSITE" id="PS50303"/>
    </source>
</evidence>
<keyword evidence="6" id="KW-1185">Reference proteome</keyword>
<dbReference type="SMART" id="SM00025">
    <property type="entry name" value="Pumilio"/>
    <property type="match status" value="4"/>
</dbReference>
<evidence type="ECO:0000256" key="2">
    <source>
        <dbReference type="ARBA" id="ARBA00022884"/>
    </source>
</evidence>
<keyword evidence="2" id="KW-0694">RNA-binding</keyword>
<dbReference type="GO" id="GO:0006417">
    <property type="term" value="P:regulation of translation"/>
    <property type="evidence" value="ECO:0007669"/>
    <property type="project" value="TreeGrafter"/>
</dbReference>
<dbReference type="InterPro" id="IPR012959">
    <property type="entry name" value="CPL_dom"/>
</dbReference>
<comment type="caution">
    <text evidence="5">The sequence shown here is derived from an EMBL/GenBank/DDBJ whole genome shotgun (WGS) entry which is preliminary data.</text>
</comment>
<evidence type="ECO:0000256" key="1">
    <source>
        <dbReference type="ARBA" id="ARBA00022737"/>
    </source>
</evidence>
<sequence length="676" mass="75192">MPAVQKSGKKRPAPSQGGPKAKKAHISKQATSRHNESVKKRRQPVTHPVDEFKEQDSDEESEGADESADERSAKDEMDVDNALSKDPNGPPFSALAVSSNAQHQLAARESHKAQRVLQEQRKAARPHSQLIANAKRVWSLARQKNISPTERRKHVQDLLDIVTGKVRDIVLKHDVSRIIQTIVKHGGQKERDQVAGELKGHYRELAQSKYSKFLVTKLIRFCPAHRASILLEFQSHVLKLLLHREASSVLADAFELYANAYERSILLTDFYGREAILFSTNRGTPQDIESAKKGFRGLLDGAEGDRRKRLLAALKENLTTIFNNPDKGTITHAIVHRALWELLTAVDSIEEESDKDKLRREIFESCQDVLAEMMHTKDGSRAVREFIAYGTAKDRKHIIKVIKPHVERMCADDEAQLVLFTALDVIDDTKLTAKTLVSDIISHASSLATSPQGRRSLFHLIVPRSRRHFTPAQIVMIAETDGIRAKTSKKDSVVRETEIRKAASEGLLQFVVENGAEIARDTGGSLLVQEIMLYAEGDKSPAMKALTGALASPYPSEDPARPHPIDLPHTSRMYKTLLQGGHFSHSERSVARSSAFSPSEFASVFLSMAGRDTTIAIALGDGAFVVAELLERIRQEGSDAQKTQVRGWFDDSFVARLKDSEVKGKNVLVEKIKALL</sequence>
<feature type="compositionally biased region" description="Acidic residues" evidence="3">
    <location>
        <begin position="56"/>
        <end position="68"/>
    </location>
</feature>
<keyword evidence="1" id="KW-0677">Repeat</keyword>
<evidence type="ECO:0000313" key="6">
    <source>
        <dbReference type="Proteomes" id="UP000683000"/>
    </source>
</evidence>
<dbReference type="PANTHER" id="PTHR13389:SF0">
    <property type="entry name" value="PUMILIO HOMOLOG 3"/>
    <property type="match status" value="1"/>
</dbReference>
<dbReference type="InterPro" id="IPR001313">
    <property type="entry name" value="Pumilio_RNA-bd_rpt"/>
</dbReference>
<evidence type="ECO:0000313" key="5">
    <source>
        <dbReference type="EMBL" id="KAG6376597.1"/>
    </source>
</evidence>
<dbReference type="InterPro" id="IPR011989">
    <property type="entry name" value="ARM-like"/>
</dbReference>
<dbReference type="GO" id="GO:0003729">
    <property type="term" value="F:mRNA binding"/>
    <property type="evidence" value="ECO:0007669"/>
    <property type="project" value="TreeGrafter"/>
</dbReference>
<reference evidence="5" key="1">
    <citation type="submission" date="2021-03" db="EMBL/GenBank/DDBJ databases">
        <title>Evolutionary innovations through gain and loss of genes in the ectomycorrhizal Boletales.</title>
        <authorList>
            <person name="Wu G."/>
            <person name="Miyauchi S."/>
            <person name="Morin E."/>
            <person name="Yang Z.-L."/>
            <person name="Xu J."/>
            <person name="Martin F.M."/>
        </authorList>
    </citation>
    <scope>NUCLEOTIDE SEQUENCE</scope>
    <source>
        <strain evidence="5">BR01</strain>
    </source>
</reference>
<gene>
    <name evidence="5" type="ORF">JVT61DRAFT_1579</name>
</gene>
<dbReference type="OrthoDB" id="497380at2759"/>
<dbReference type="GO" id="GO:0005730">
    <property type="term" value="C:nucleolus"/>
    <property type="evidence" value="ECO:0007669"/>
    <property type="project" value="TreeGrafter"/>
</dbReference>
<dbReference type="PROSITE" id="PS50303">
    <property type="entry name" value="PUM_HD"/>
    <property type="match status" value="1"/>
</dbReference>
<evidence type="ECO:0000256" key="3">
    <source>
        <dbReference type="SAM" id="MobiDB-lite"/>
    </source>
</evidence>
<feature type="region of interest" description="Disordered" evidence="3">
    <location>
        <begin position="1"/>
        <end position="129"/>
    </location>
</feature>
<dbReference type="InterPro" id="IPR040059">
    <property type="entry name" value="PUM3"/>
</dbReference>
<organism evidence="5 6">
    <name type="scientific">Boletus reticuloceps</name>
    <dbReference type="NCBI Taxonomy" id="495285"/>
    <lineage>
        <taxon>Eukaryota</taxon>
        <taxon>Fungi</taxon>
        <taxon>Dikarya</taxon>
        <taxon>Basidiomycota</taxon>
        <taxon>Agaricomycotina</taxon>
        <taxon>Agaricomycetes</taxon>
        <taxon>Agaricomycetidae</taxon>
        <taxon>Boletales</taxon>
        <taxon>Boletineae</taxon>
        <taxon>Boletaceae</taxon>
        <taxon>Boletoideae</taxon>
        <taxon>Boletus</taxon>
    </lineage>
</organism>
<feature type="domain" description="PUM-HD" evidence="4">
    <location>
        <begin position="135"/>
        <end position="464"/>
    </location>
</feature>